<organism evidence="8 9">
    <name type="scientific">Trapa natans</name>
    <name type="common">Water chestnut</name>
    <dbReference type="NCBI Taxonomy" id="22666"/>
    <lineage>
        <taxon>Eukaryota</taxon>
        <taxon>Viridiplantae</taxon>
        <taxon>Streptophyta</taxon>
        <taxon>Embryophyta</taxon>
        <taxon>Tracheophyta</taxon>
        <taxon>Spermatophyta</taxon>
        <taxon>Magnoliopsida</taxon>
        <taxon>eudicotyledons</taxon>
        <taxon>Gunneridae</taxon>
        <taxon>Pentapetalae</taxon>
        <taxon>rosids</taxon>
        <taxon>malvids</taxon>
        <taxon>Myrtales</taxon>
        <taxon>Lythraceae</taxon>
        <taxon>Trapa</taxon>
    </lineage>
</organism>
<dbReference type="GO" id="GO:0007165">
    <property type="term" value="P:signal transduction"/>
    <property type="evidence" value="ECO:0007669"/>
    <property type="project" value="InterPro"/>
</dbReference>
<dbReference type="Gene3D" id="3.40.50.10140">
    <property type="entry name" value="Toll/interleukin-1 receptor homology (TIR) domain"/>
    <property type="match status" value="1"/>
</dbReference>
<dbReference type="InterPro" id="IPR042197">
    <property type="entry name" value="Apaf_helical"/>
</dbReference>
<feature type="domain" description="TIR" evidence="5">
    <location>
        <begin position="5"/>
        <end position="80"/>
    </location>
</feature>
<dbReference type="InterPro" id="IPR027417">
    <property type="entry name" value="P-loop_NTPase"/>
</dbReference>
<dbReference type="InterPro" id="IPR002182">
    <property type="entry name" value="NB-ARC"/>
</dbReference>
<comment type="caution">
    <text evidence="8">The sequence shown here is derived from an EMBL/GenBank/DDBJ whole genome shotgun (WGS) entry which is preliminary data.</text>
</comment>
<protein>
    <recommendedName>
        <fullName evidence="10">TIR domain-containing protein</fullName>
    </recommendedName>
</protein>
<dbReference type="Proteomes" id="UP001346149">
    <property type="component" value="Unassembled WGS sequence"/>
</dbReference>
<dbReference type="PANTHER" id="PTHR11017">
    <property type="entry name" value="LEUCINE-RICH REPEAT-CONTAINING PROTEIN"/>
    <property type="match status" value="1"/>
</dbReference>
<evidence type="ECO:0000259" key="6">
    <source>
        <dbReference type="Pfam" id="PF23282"/>
    </source>
</evidence>
<dbReference type="Pfam" id="PF23598">
    <property type="entry name" value="LRR_14"/>
    <property type="match status" value="1"/>
</dbReference>
<keyword evidence="9" id="KW-1185">Reference proteome</keyword>
<dbReference type="PRINTS" id="PR00364">
    <property type="entry name" value="DISEASERSIST"/>
</dbReference>
<dbReference type="Pfam" id="PF01582">
    <property type="entry name" value="TIR"/>
    <property type="match status" value="1"/>
</dbReference>
<feature type="domain" description="Disease resistance R13L4/SHOC-2-like LRR" evidence="7">
    <location>
        <begin position="586"/>
        <end position="791"/>
    </location>
</feature>
<dbReference type="GO" id="GO:0051707">
    <property type="term" value="P:response to other organism"/>
    <property type="evidence" value="ECO:0007669"/>
    <property type="project" value="UniProtKB-ARBA"/>
</dbReference>
<accession>A0AAN7LQH1</accession>
<evidence type="ECO:0000259" key="4">
    <source>
        <dbReference type="Pfam" id="PF00931"/>
    </source>
</evidence>
<evidence type="ECO:0000313" key="9">
    <source>
        <dbReference type="Proteomes" id="UP001346149"/>
    </source>
</evidence>
<reference evidence="8 9" key="1">
    <citation type="journal article" date="2023" name="Hortic Res">
        <title>Pangenome of water caltrop reveals structural variations and asymmetric subgenome divergence after allopolyploidization.</title>
        <authorList>
            <person name="Zhang X."/>
            <person name="Chen Y."/>
            <person name="Wang L."/>
            <person name="Yuan Y."/>
            <person name="Fang M."/>
            <person name="Shi L."/>
            <person name="Lu R."/>
            <person name="Comes H.P."/>
            <person name="Ma Y."/>
            <person name="Chen Y."/>
            <person name="Huang G."/>
            <person name="Zhou Y."/>
            <person name="Zheng Z."/>
            <person name="Qiu Y."/>
        </authorList>
    </citation>
    <scope>NUCLEOTIDE SEQUENCE [LARGE SCALE GENOMIC DNA]</scope>
    <source>
        <strain evidence="8">F231</strain>
    </source>
</reference>
<name>A0AAN7LQH1_TRANT</name>
<dbReference type="Gene3D" id="3.80.10.10">
    <property type="entry name" value="Ribonuclease Inhibitor"/>
    <property type="match status" value="2"/>
</dbReference>
<dbReference type="InterPro" id="IPR058192">
    <property type="entry name" value="WHD_ROQ1-like"/>
</dbReference>
<dbReference type="Pfam" id="PF23282">
    <property type="entry name" value="WHD_ROQ1"/>
    <property type="match status" value="1"/>
</dbReference>
<dbReference type="GO" id="GO:0006952">
    <property type="term" value="P:defense response"/>
    <property type="evidence" value="ECO:0007669"/>
    <property type="project" value="UniProtKB-KW"/>
</dbReference>
<dbReference type="SUPFAM" id="SSF52540">
    <property type="entry name" value="P-loop containing nucleoside triphosphate hydrolases"/>
    <property type="match status" value="1"/>
</dbReference>
<sequence length="915" mass="104587">MVHLNKIIVPIFCEVSSDDVKLKTKRYQGFMKEHEKNYKKEDVEKWKVALRIAAQFKGRELLTQGYSNFCKEFISKLLKKIGPRQKFEVDLIGVKNQVQLLKDLMNMESTDIRYIGIHGMGGIGKTSMAKDFFNRFSLRFDYSHFIENVREGLSSIKELMALENELRGNLDQCSRKKNVLLVLDDVDEENQIERLVGNPSRFGPGSRIVLTMRDISVLKRCKILEPQAIFPFEMKMLETPHALQLFSRYAFREDSPPSEFEELTKEAVSTTGNLPLAVIVMGSQLHNATREVWNDTIAKSKKIPMKNVKARLKISYEALEANEQEIFLDIACITYCRQKSRVMDMWTSCEFFPDVALEVLESKSLMKVEKNEWGVEMIWMHDQLSDMGKDIVREESIHPRKRSRLWDGNQARQVLTRKRDMENVQALCLDRSPDLTLTREHLESLDNLRFLVLGDSRLEGDLNNLLPELRYLLWYPLPEFNATNFSLPNLVTLNLSLSSISECWGGWTLLQGAKNLKELSLSGCDKLKMTPYFPESMNLEKLVLNSSSELVTVHDSIGNLKCLKHLGLARTKVIELPQSIGGLKSLVYLSLAFSKIIELPDSIGTLTSLEELDLRYCAELKVLPPHIGNMESLLTLRLPSTVPELPASIGRLNKLQNFFVNDPTITKFFTYKEDQLSVKDECQYLRELPELPSSLVEMYVNCRTLNRVADISRLDNLEHLRLIGGNKVATSNLDAIEKFSKLETLGLHLDLPDDFYMQINFSRLTKLRTLSLFCQNLKDTLQLPAGLSALDLWHVSPQTQLCLLPQNLRSLGFYQCELLVKLPDLSGCTNLRQLVVRDCKMLKEISGVVNFTHLETLEIDKCISLEKIEGLFELHVQSLKHIRISNCKAIVDITDIQSFSRGQREQALSSSSSSS</sequence>
<keyword evidence="2" id="KW-0677">Repeat</keyword>
<dbReference type="InterPro" id="IPR055414">
    <property type="entry name" value="LRR_R13L4/SHOC2-like"/>
</dbReference>
<dbReference type="Gene3D" id="3.40.50.300">
    <property type="entry name" value="P-loop containing nucleotide triphosphate hydrolases"/>
    <property type="match status" value="1"/>
</dbReference>
<dbReference type="InterPro" id="IPR035897">
    <property type="entry name" value="Toll_tir_struct_dom_sf"/>
</dbReference>
<dbReference type="InterPro" id="IPR032675">
    <property type="entry name" value="LRR_dom_sf"/>
</dbReference>
<dbReference type="EMBL" id="JAXQNO010000010">
    <property type="protein sequence ID" value="KAK4789579.1"/>
    <property type="molecule type" value="Genomic_DNA"/>
</dbReference>
<dbReference type="InterPro" id="IPR044974">
    <property type="entry name" value="Disease_R_plants"/>
</dbReference>
<feature type="domain" description="NB-ARC" evidence="4">
    <location>
        <begin position="99"/>
        <end position="254"/>
    </location>
</feature>
<keyword evidence="3" id="KW-0611">Plant defense</keyword>
<dbReference type="GO" id="GO:0043531">
    <property type="term" value="F:ADP binding"/>
    <property type="evidence" value="ECO:0007669"/>
    <property type="project" value="InterPro"/>
</dbReference>
<keyword evidence="1" id="KW-0433">Leucine-rich repeat</keyword>
<evidence type="ECO:0000256" key="1">
    <source>
        <dbReference type="ARBA" id="ARBA00022614"/>
    </source>
</evidence>
<dbReference type="PANTHER" id="PTHR11017:SF570">
    <property type="entry name" value="DISEASE RESISTANCE PROTEIN (TIR-NBS CLASS)-RELATED"/>
    <property type="match status" value="1"/>
</dbReference>
<evidence type="ECO:0000259" key="7">
    <source>
        <dbReference type="Pfam" id="PF23598"/>
    </source>
</evidence>
<evidence type="ECO:0000256" key="2">
    <source>
        <dbReference type="ARBA" id="ARBA00022737"/>
    </source>
</evidence>
<feature type="domain" description="Disease resistance protein Roq1-like winged-helix" evidence="6">
    <location>
        <begin position="320"/>
        <end position="396"/>
    </location>
</feature>
<dbReference type="AlphaFoldDB" id="A0AAN7LQH1"/>
<dbReference type="Gene3D" id="1.10.8.430">
    <property type="entry name" value="Helical domain of apoptotic protease-activating factors"/>
    <property type="match status" value="1"/>
</dbReference>
<evidence type="ECO:0008006" key="10">
    <source>
        <dbReference type="Google" id="ProtNLM"/>
    </source>
</evidence>
<dbReference type="Pfam" id="PF00931">
    <property type="entry name" value="NB-ARC"/>
    <property type="match status" value="1"/>
</dbReference>
<evidence type="ECO:0000256" key="3">
    <source>
        <dbReference type="ARBA" id="ARBA00022821"/>
    </source>
</evidence>
<evidence type="ECO:0000259" key="5">
    <source>
        <dbReference type="Pfam" id="PF01582"/>
    </source>
</evidence>
<dbReference type="SUPFAM" id="SSF52058">
    <property type="entry name" value="L domain-like"/>
    <property type="match status" value="1"/>
</dbReference>
<evidence type="ECO:0000313" key="8">
    <source>
        <dbReference type="EMBL" id="KAK4789579.1"/>
    </source>
</evidence>
<dbReference type="InterPro" id="IPR000157">
    <property type="entry name" value="TIR_dom"/>
</dbReference>
<gene>
    <name evidence="8" type="ORF">SAY86_016883</name>
</gene>
<proteinExistence type="predicted"/>